<dbReference type="GO" id="GO:0022857">
    <property type="term" value="F:transmembrane transporter activity"/>
    <property type="evidence" value="ECO:0007669"/>
    <property type="project" value="InterPro"/>
</dbReference>
<reference evidence="11" key="1">
    <citation type="submission" date="2023-03" db="EMBL/GenBank/DDBJ databases">
        <authorList>
            <person name="Shen W."/>
            <person name="Cai J."/>
        </authorList>
    </citation>
    <scope>NUCLEOTIDE SEQUENCE</scope>
    <source>
        <strain evidence="11">P55-2</strain>
    </source>
</reference>
<accession>A0AAW8TN59</accession>
<dbReference type="GO" id="GO:0043190">
    <property type="term" value="C:ATP-binding cassette (ABC) transporter complex"/>
    <property type="evidence" value="ECO:0007669"/>
    <property type="project" value="InterPro"/>
</dbReference>
<evidence type="ECO:0000256" key="3">
    <source>
        <dbReference type="ARBA" id="ARBA00022448"/>
    </source>
</evidence>
<proteinExistence type="inferred from homology"/>
<dbReference type="CDD" id="cd06261">
    <property type="entry name" value="TM_PBP2"/>
    <property type="match status" value="1"/>
</dbReference>
<feature type="domain" description="ABC transmembrane type-1" evidence="10">
    <location>
        <begin position="17"/>
        <end position="209"/>
    </location>
</feature>
<keyword evidence="4" id="KW-1003">Cell membrane</keyword>
<comment type="similarity">
    <text evidence="2">Belongs to the binding-protein-dependent transport system permease family. HisMQ subfamily.</text>
</comment>
<dbReference type="RefSeq" id="WP_311800799.1">
    <property type="nucleotide sequence ID" value="NZ_JARPYS010000024.1"/>
</dbReference>
<dbReference type="NCBIfam" id="TIGR01726">
    <property type="entry name" value="HEQRo_perm_3TM"/>
    <property type="match status" value="1"/>
</dbReference>
<keyword evidence="3 9" id="KW-0813">Transport</keyword>
<dbReference type="InterPro" id="IPR035906">
    <property type="entry name" value="MetI-like_sf"/>
</dbReference>
<feature type="transmembrane region" description="Helical" evidence="9">
    <location>
        <begin position="53"/>
        <end position="73"/>
    </location>
</feature>
<dbReference type="GO" id="GO:0006865">
    <property type="term" value="P:amino acid transport"/>
    <property type="evidence" value="ECO:0007669"/>
    <property type="project" value="UniProtKB-KW"/>
</dbReference>
<dbReference type="InterPro" id="IPR010065">
    <property type="entry name" value="AA_ABC_transptr_permease_3TM"/>
</dbReference>
<dbReference type="PANTHER" id="PTHR30614:SF37">
    <property type="entry name" value="AMINO-ACID ABC TRANSPORTER PERMEASE PROTEIN YHDX-RELATED"/>
    <property type="match status" value="1"/>
</dbReference>
<evidence type="ECO:0000256" key="7">
    <source>
        <dbReference type="ARBA" id="ARBA00022989"/>
    </source>
</evidence>
<dbReference type="PANTHER" id="PTHR30614">
    <property type="entry name" value="MEMBRANE COMPONENT OF AMINO ACID ABC TRANSPORTER"/>
    <property type="match status" value="1"/>
</dbReference>
<feature type="transmembrane region" description="Helical" evidence="9">
    <location>
        <begin position="79"/>
        <end position="100"/>
    </location>
</feature>
<dbReference type="InterPro" id="IPR000515">
    <property type="entry name" value="MetI-like"/>
</dbReference>
<dbReference type="Gene3D" id="1.10.3720.10">
    <property type="entry name" value="MetI-like"/>
    <property type="match status" value="1"/>
</dbReference>
<feature type="transmembrane region" description="Helical" evidence="9">
    <location>
        <begin position="186"/>
        <end position="208"/>
    </location>
</feature>
<name>A0AAW8TN59_9ENTE</name>
<evidence type="ECO:0000256" key="5">
    <source>
        <dbReference type="ARBA" id="ARBA00022692"/>
    </source>
</evidence>
<dbReference type="AlphaFoldDB" id="A0AAW8TN59"/>
<comment type="caution">
    <text evidence="11">The sequence shown here is derived from an EMBL/GenBank/DDBJ whole genome shotgun (WGS) entry which is preliminary data.</text>
</comment>
<keyword evidence="5 9" id="KW-0812">Transmembrane</keyword>
<dbReference type="PROSITE" id="PS50928">
    <property type="entry name" value="ABC_TM1"/>
    <property type="match status" value="1"/>
</dbReference>
<organism evidence="11 12">
    <name type="scientific">Enterococcus dongliensis</name>
    <dbReference type="NCBI Taxonomy" id="2559925"/>
    <lineage>
        <taxon>Bacteria</taxon>
        <taxon>Bacillati</taxon>
        <taxon>Bacillota</taxon>
        <taxon>Bacilli</taxon>
        <taxon>Lactobacillales</taxon>
        <taxon>Enterococcaceae</taxon>
        <taxon>Enterococcus</taxon>
    </lineage>
</organism>
<evidence type="ECO:0000313" key="12">
    <source>
        <dbReference type="Proteomes" id="UP001245561"/>
    </source>
</evidence>
<keyword evidence="6" id="KW-0029">Amino-acid transport</keyword>
<gene>
    <name evidence="11" type="ORF">P7D36_12420</name>
</gene>
<evidence type="ECO:0000256" key="1">
    <source>
        <dbReference type="ARBA" id="ARBA00004651"/>
    </source>
</evidence>
<evidence type="ECO:0000256" key="8">
    <source>
        <dbReference type="ARBA" id="ARBA00023136"/>
    </source>
</evidence>
<evidence type="ECO:0000256" key="4">
    <source>
        <dbReference type="ARBA" id="ARBA00022475"/>
    </source>
</evidence>
<dbReference type="Pfam" id="PF00528">
    <property type="entry name" value="BPD_transp_1"/>
    <property type="match status" value="1"/>
</dbReference>
<keyword evidence="7 9" id="KW-1133">Transmembrane helix</keyword>
<dbReference type="InterPro" id="IPR043429">
    <property type="entry name" value="ArtM/GltK/GlnP/TcyL/YhdX-like"/>
</dbReference>
<evidence type="ECO:0000256" key="9">
    <source>
        <dbReference type="RuleBase" id="RU363032"/>
    </source>
</evidence>
<evidence type="ECO:0000256" key="6">
    <source>
        <dbReference type="ARBA" id="ARBA00022970"/>
    </source>
</evidence>
<dbReference type="SUPFAM" id="SSF161098">
    <property type="entry name" value="MetI-like"/>
    <property type="match status" value="1"/>
</dbReference>
<sequence length="219" mass="24377">MDFDIIKQTLPLYWEAAKVTLTLGIVGICLSVLLGFFFGLISYFKIPILQKIVGIYISLARNTPLLIQLYFLYYGFPKIGLPIGKNSAAILGLTFLGAAYMAEAFRGSFETVPAVQLESGRSLGFTKWQLAKVVIFPQGLPQSIPSLGANCIFLLKETSVFSAISIMDLTNTAKDLIGMYYMTREFLLLLVISYALIILPMILVINLIERRVRRANYGV</sequence>
<dbReference type="Proteomes" id="UP001245561">
    <property type="component" value="Unassembled WGS sequence"/>
</dbReference>
<evidence type="ECO:0000313" key="11">
    <source>
        <dbReference type="EMBL" id="MDT2638288.1"/>
    </source>
</evidence>
<keyword evidence="8 9" id="KW-0472">Membrane</keyword>
<evidence type="ECO:0000256" key="2">
    <source>
        <dbReference type="ARBA" id="ARBA00010072"/>
    </source>
</evidence>
<dbReference type="GeneID" id="86910518"/>
<feature type="transmembrane region" description="Helical" evidence="9">
    <location>
        <begin position="20"/>
        <end position="41"/>
    </location>
</feature>
<comment type="subcellular location">
    <subcellularLocation>
        <location evidence="1 9">Cell membrane</location>
        <topology evidence="1 9">Multi-pass membrane protein</topology>
    </subcellularLocation>
</comment>
<dbReference type="EMBL" id="JARPYT010000023">
    <property type="protein sequence ID" value="MDT2638288.1"/>
    <property type="molecule type" value="Genomic_DNA"/>
</dbReference>
<protein>
    <submittedName>
        <fullName evidence="11">Amino acid ABC transporter permease</fullName>
    </submittedName>
</protein>
<evidence type="ECO:0000259" key="10">
    <source>
        <dbReference type="PROSITE" id="PS50928"/>
    </source>
</evidence>